<dbReference type="InterPro" id="IPR010666">
    <property type="entry name" value="Znf_GRF"/>
</dbReference>
<accession>A0AAW1KG19</accession>
<dbReference type="GO" id="GO:0008270">
    <property type="term" value="F:zinc ion binding"/>
    <property type="evidence" value="ECO:0007669"/>
    <property type="project" value="UniProtKB-KW"/>
</dbReference>
<dbReference type="PROSITE" id="PS51999">
    <property type="entry name" value="ZF_GRF"/>
    <property type="match status" value="1"/>
</dbReference>
<keyword evidence="6" id="KW-0472">Membrane</keyword>
<evidence type="ECO:0000259" key="7">
    <source>
        <dbReference type="PROSITE" id="PS51999"/>
    </source>
</evidence>
<keyword evidence="6" id="KW-1133">Transmembrane helix</keyword>
<proteinExistence type="predicted"/>
<dbReference type="Proteomes" id="UP001443914">
    <property type="component" value="Unassembled WGS sequence"/>
</dbReference>
<feature type="domain" description="GRF-type" evidence="7">
    <location>
        <begin position="11"/>
        <end position="56"/>
    </location>
</feature>
<evidence type="ECO:0000256" key="5">
    <source>
        <dbReference type="SAM" id="Coils"/>
    </source>
</evidence>
<evidence type="ECO:0000313" key="9">
    <source>
        <dbReference type="Proteomes" id="UP001443914"/>
    </source>
</evidence>
<evidence type="ECO:0000313" key="8">
    <source>
        <dbReference type="EMBL" id="KAK9716630.1"/>
    </source>
</evidence>
<keyword evidence="1" id="KW-0479">Metal-binding</keyword>
<evidence type="ECO:0000256" key="1">
    <source>
        <dbReference type="ARBA" id="ARBA00022723"/>
    </source>
</evidence>
<evidence type="ECO:0000256" key="2">
    <source>
        <dbReference type="ARBA" id="ARBA00022771"/>
    </source>
</evidence>
<organism evidence="8 9">
    <name type="scientific">Saponaria officinalis</name>
    <name type="common">Common soapwort</name>
    <name type="synonym">Lychnis saponaria</name>
    <dbReference type="NCBI Taxonomy" id="3572"/>
    <lineage>
        <taxon>Eukaryota</taxon>
        <taxon>Viridiplantae</taxon>
        <taxon>Streptophyta</taxon>
        <taxon>Embryophyta</taxon>
        <taxon>Tracheophyta</taxon>
        <taxon>Spermatophyta</taxon>
        <taxon>Magnoliopsida</taxon>
        <taxon>eudicotyledons</taxon>
        <taxon>Gunneridae</taxon>
        <taxon>Pentapetalae</taxon>
        <taxon>Caryophyllales</taxon>
        <taxon>Caryophyllaceae</taxon>
        <taxon>Caryophylleae</taxon>
        <taxon>Saponaria</taxon>
    </lineage>
</organism>
<keyword evidence="9" id="KW-1185">Reference proteome</keyword>
<name>A0AAW1KG19_SAPOF</name>
<dbReference type="AlphaFoldDB" id="A0AAW1KG19"/>
<keyword evidence="6" id="KW-0812">Transmembrane</keyword>
<reference evidence="8" key="1">
    <citation type="submission" date="2024-03" db="EMBL/GenBank/DDBJ databases">
        <title>WGS assembly of Saponaria officinalis var. Norfolk2.</title>
        <authorList>
            <person name="Jenkins J."/>
            <person name="Shu S."/>
            <person name="Grimwood J."/>
            <person name="Barry K."/>
            <person name="Goodstein D."/>
            <person name="Schmutz J."/>
            <person name="Leebens-Mack J."/>
            <person name="Osbourn A."/>
        </authorList>
    </citation>
    <scope>NUCLEOTIDE SEQUENCE [LARGE SCALE GENOMIC DNA]</scope>
    <source>
        <strain evidence="8">JIC</strain>
    </source>
</reference>
<feature type="coiled-coil region" evidence="5">
    <location>
        <begin position="65"/>
        <end position="123"/>
    </location>
</feature>
<gene>
    <name evidence="8" type="ORF">RND81_06G246600</name>
</gene>
<keyword evidence="3" id="KW-0862">Zinc</keyword>
<sequence length="139" mass="16225">MSNMHSQRLKCNCGCPVAFRTSWTFQNPGRRFVACKFYDADTGMRGCRYFKWLDEDMTEWQRQLINQLSSENTCLRRELKHQKQELETFAAVKVDAERGESKVKELMLQVQSLKKEKKLARLLLGIALIVIFVLYGKLG</sequence>
<protein>
    <recommendedName>
        <fullName evidence="7">GRF-type domain-containing protein</fullName>
    </recommendedName>
</protein>
<keyword evidence="2 4" id="KW-0863">Zinc-finger</keyword>
<evidence type="ECO:0000256" key="4">
    <source>
        <dbReference type="PROSITE-ProRule" id="PRU01343"/>
    </source>
</evidence>
<dbReference type="PANTHER" id="PTHR33248">
    <property type="entry name" value="ZINC ION-BINDING PROTEIN"/>
    <property type="match status" value="1"/>
</dbReference>
<evidence type="ECO:0000256" key="6">
    <source>
        <dbReference type="SAM" id="Phobius"/>
    </source>
</evidence>
<dbReference type="EMBL" id="JBDFQZ010000006">
    <property type="protein sequence ID" value="KAK9716630.1"/>
    <property type="molecule type" value="Genomic_DNA"/>
</dbReference>
<feature type="transmembrane region" description="Helical" evidence="6">
    <location>
        <begin position="119"/>
        <end position="138"/>
    </location>
</feature>
<evidence type="ECO:0000256" key="3">
    <source>
        <dbReference type="ARBA" id="ARBA00022833"/>
    </source>
</evidence>
<keyword evidence="5" id="KW-0175">Coiled coil</keyword>
<comment type="caution">
    <text evidence="8">The sequence shown here is derived from an EMBL/GenBank/DDBJ whole genome shotgun (WGS) entry which is preliminary data.</text>
</comment>